<reference evidence="2 3" key="1">
    <citation type="submission" date="2016-10" db="EMBL/GenBank/DDBJ databases">
        <authorList>
            <person name="Varghese N."/>
            <person name="Submissions S."/>
        </authorList>
    </citation>
    <scope>NUCLEOTIDE SEQUENCE [LARGE SCALE GENOMIC DNA]</scope>
    <source>
        <strain evidence="2 3">S7-754</strain>
    </source>
</reference>
<dbReference type="EMBL" id="FNBI01000008">
    <property type="protein sequence ID" value="SDF96446.1"/>
    <property type="molecule type" value="Genomic_DNA"/>
</dbReference>
<sequence>MWLALGLLVFTGVMIVAAALREARRLDEDWLVATLDRTHPELEDSTDLVFADAEGFSPLQRVQAGRIAVRVEAIPPRKLVEAWPARKLATGGIIAVALATIVLAWPDSKVPMLAPADEGLAASPGVPRLVGQALIVQPPAYTGAPTQTLGTLDARVPEGSRLVWTLRFAPQPAGAGLGLLEGGRIGLEPGAGVWRASRRVTRSLLYRVRPEGGRGVPPLHRIEVIADRPPEVRALVPGATLTMAAGGQRAWRVMFEAVDDYGVMPGATLRLVLAQGEGENVTFRERSLTVRGTGGGRRMRFGTNIDLGAVGFSEPGDLVAQLTVRDAKGQRVQGPSVILRRPPPRPADSGLEAMTRQALPAYFRSQRQVIIDAEALLASRPRLAADRFGARSNAIGDDQRLLRMRYGQFMGEDSGGGASAAMPTNDAEEGTHGDEAEHGHREAAPSVFGTLGDITAEVGHTHDEPEAATLLDPDTRAILRQALDAMWQSEAALRLGEPKRALPHAYRALRFIKQVQQATRIFLARTGPQLPPVDESRRLTGKREGIGGRGLPDLAARAADPVPGAAWRRLEDGRAVDLPALQRWVAANAARIGDPLALAAAIDGVRVEPGCAACRARLRAELWKVMARPAAGVVRRARGDAMGRRYLEALR</sequence>
<gene>
    <name evidence="2" type="ORF">SAMN05216557_10859</name>
</gene>
<dbReference type="AlphaFoldDB" id="A0A1G7QD50"/>
<accession>A0A1G7QD50</accession>
<evidence type="ECO:0000256" key="1">
    <source>
        <dbReference type="SAM" id="MobiDB-lite"/>
    </source>
</evidence>
<feature type="compositionally biased region" description="Basic and acidic residues" evidence="1">
    <location>
        <begin position="429"/>
        <end position="439"/>
    </location>
</feature>
<evidence type="ECO:0000313" key="3">
    <source>
        <dbReference type="Proteomes" id="UP000323502"/>
    </source>
</evidence>
<name>A0A1G7QD50_9SPHN</name>
<protein>
    <recommendedName>
        <fullName evidence="4">DUF4175 domain-containing protein</fullName>
    </recommendedName>
</protein>
<organism evidence="2 3">
    <name type="scientific">Sphingomonas carotinifaciens</name>
    <dbReference type="NCBI Taxonomy" id="1166323"/>
    <lineage>
        <taxon>Bacteria</taxon>
        <taxon>Pseudomonadati</taxon>
        <taxon>Pseudomonadota</taxon>
        <taxon>Alphaproteobacteria</taxon>
        <taxon>Sphingomonadales</taxon>
        <taxon>Sphingomonadaceae</taxon>
        <taxon>Sphingomonas</taxon>
    </lineage>
</organism>
<evidence type="ECO:0000313" key="2">
    <source>
        <dbReference type="EMBL" id="SDF96446.1"/>
    </source>
</evidence>
<feature type="region of interest" description="Disordered" evidence="1">
    <location>
        <begin position="412"/>
        <end position="439"/>
    </location>
</feature>
<evidence type="ECO:0008006" key="4">
    <source>
        <dbReference type="Google" id="ProtNLM"/>
    </source>
</evidence>
<proteinExistence type="predicted"/>
<keyword evidence="3" id="KW-1185">Reference proteome</keyword>
<dbReference type="Proteomes" id="UP000323502">
    <property type="component" value="Unassembled WGS sequence"/>
</dbReference>